<dbReference type="PANTHER" id="PTHR42964">
    <property type="entry name" value="ENOYL-COA HYDRATASE"/>
    <property type="match status" value="1"/>
</dbReference>
<reference evidence="2 3" key="1">
    <citation type="submission" date="2023-09" db="EMBL/GenBank/DDBJ databases">
        <authorList>
            <person name="Rey-Velasco X."/>
        </authorList>
    </citation>
    <scope>NUCLEOTIDE SEQUENCE [LARGE SCALE GENOMIC DNA]</scope>
    <source>
        <strain evidence="2 3">W345</strain>
    </source>
</reference>
<dbReference type="Gene3D" id="3.90.226.10">
    <property type="entry name" value="2-enoyl-CoA Hydratase, Chain A, domain 1"/>
    <property type="match status" value="1"/>
</dbReference>
<sequence length="272" mass="29727">MSSPQTEAPTLLLRQEGGRLFVTFNRPERRNALNDVMLLELEQLITRLEEDASVRAVIFRGAGGHFCAGGDIRERRQQTTASRPGVDIAMERNIRAGRMFLRLANLPQTTVCVVEGYALGGGFGFACTFDICLVMHDVQIGMAETRIGVAPAQIAPQVVRRVGLSNARYLGLTGRRLNGEEAVRLGVAHDVACSAEELDQKLARLLDDIDACGPQACAATKAIMNRVGEIPLDALIEYAGRRFGELNRGPEGIEGQQAFLEKRKPRWPSLTG</sequence>
<dbReference type="SUPFAM" id="SSF52096">
    <property type="entry name" value="ClpP/crotonase"/>
    <property type="match status" value="1"/>
</dbReference>
<comment type="similarity">
    <text evidence="1">Belongs to the enoyl-CoA hydratase/isomerase family.</text>
</comment>
<dbReference type="InterPro" id="IPR001753">
    <property type="entry name" value="Enoyl-CoA_hydra/iso"/>
</dbReference>
<evidence type="ECO:0000256" key="1">
    <source>
        <dbReference type="ARBA" id="ARBA00005254"/>
    </source>
</evidence>
<dbReference type="InterPro" id="IPR014748">
    <property type="entry name" value="Enoyl-CoA_hydra_C"/>
</dbReference>
<organism evidence="2 3">
    <name type="scientific">Banduia mediterranea</name>
    <dbReference type="NCBI Taxonomy" id="3075609"/>
    <lineage>
        <taxon>Bacteria</taxon>
        <taxon>Pseudomonadati</taxon>
        <taxon>Pseudomonadota</taxon>
        <taxon>Gammaproteobacteria</taxon>
        <taxon>Nevskiales</taxon>
        <taxon>Algiphilaceae</taxon>
        <taxon>Banduia</taxon>
    </lineage>
</organism>
<comment type="caution">
    <text evidence="2">The sequence shown here is derived from an EMBL/GenBank/DDBJ whole genome shotgun (WGS) entry which is preliminary data.</text>
</comment>
<dbReference type="CDD" id="cd06558">
    <property type="entry name" value="crotonase-like"/>
    <property type="match status" value="1"/>
</dbReference>
<dbReference type="RefSeq" id="WP_311363783.1">
    <property type="nucleotide sequence ID" value="NZ_JAVRIC010000003.1"/>
</dbReference>
<evidence type="ECO:0000313" key="3">
    <source>
        <dbReference type="Proteomes" id="UP001254608"/>
    </source>
</evidence>
<dbReference type="PANTHER" id="PTHR42964:SF1">
    <property type="entry name" value="POLYKETIDE BIOSYNTHESIS ENOYL-COA HYDRATASE PKSH-RELATED"/>
    <property type="match status" value="1"/>
</dbReference>
<proteinExistence type="inferred from homology"/>
<keyword evidence="3" id="KW-1185">Reference proteome</keyword>
<dbReference type="Proteomes" id="UP001254608">
    <property type="component" value="Unassembled WGS sequence"/>
</dbReference>
<accession>A0ABU2WFV6</accession>
<evidence type="ECO:0000313" key="2">
    <source>
        <dbReference type="EMBL" id="MDT0496393.1"/>
    </source>
</evidence>
<gene>
    <name evidence="2" type="ORF">RM530_03310</name>
</gene>
<dbReference type="Gene3D" id="1.10.12.10">
    <property type="entry name" value="Lyase 2-enoyl-coa Hydratase, Chain A, domain 2"/>
    <property type="match status" value="1"/>
</dbReference>
<dbReference type="InterPro" id="IPR029045">
    <property type="entry name" value="ClpP/crotonase-like_dom_sf"/>
</dbReference>
<dbReference type="InterPro" id="IPR051683">
    <property type="entry name" value="Enoyl-CoA_Hydratase/Isomerase"/>
</dbReference>
<name>A0ABU2WFV6_9GAMM</name>
<dbReference type="EMBL" id="JAVRIC010000003">
    <property type="protein sequence ID" value="MDT0496393.1"/>
    <property type="molecule type" value="Genomic_DNA"/>
</dbReference>
<dbReference type="Pfam" id="PF00378">
    <property type="entry name" value="ECH_1"/>
    <property type="match status" value="1"/>
</dbReference>
<protein>
    <submittedName>
        <fullName evidence="2">Enoyl-CoA hydratase/isomerase family protein</fullName>
    </submittedName>
</protein>